<sequence>MQRKRRKPMEQTLQTKFMIIGQKEESKTEGSQENDGGRGDFRGCGRGTGYGRGFARGRGRSKDNNQGNANYASKEGNDNDVVLLARKDGDSTNKNLWFMEEPKETHWKIVIGVETVMTGEALPALHSSLEIRHFLGCQKKKLIVTLSTCEAEYIATSSCVSHAIWLRSLIKEIKFEQNKVTQI</sequence>
<dbReference type="Proteomes" id="UP000734854">
    <property type="component" value="Unassembled WGS sequence"/>
</dbReference>
<evidence type="ECO:0000256" key="1">
    <source>
        <dbReference type="SAM" id="MobiDB-lite"/>
    </source>
</evidence>
<name>A0A8J5FT30_ZINOF</name>
<gene>
    <name evidence="2" type="ORF">ZIOFF_047398</name>
</gene>
<protein>
    <submittedName>
        <fullName evidence="2">Uncharacterized protein</fullName>
    </submittedName>
</protein>
<reference evidence="2 3" key="1">
    <citation type="submission" date="2020-08" db="EMBL/GenBank/DDBJ databases">
        <title>Plant Genome Project.</title>
        <authorList>
            <person name="Zhang R.-G."/>
        </authorList>
    </citation>
    <scope>NUCLEOTIDE SEQUENCE [LARGE SCALE GENOMIC DNA]</scope>
    <source>
        <tissue evidence="2">Rhizome</tissue>
    </source>
</reference>
<evidence type="ECO:0000313" key="3">
    <source>
        <dbReference type="Proteomes" id="UP000734854"/>
    </source>
</evidence>
<feature type="region of interest" description="Disordered" evidence="1">
    <location>
        <begin position="1"/>
        <end position="75"/>
    </location>
</feature>
<feature type="compositionally biased region" description="Gly residues" evidence="1">
    <location>
        <begin position="44"/>
        <end position="56"/>
    </location>
</feature>
<comment type="caution">
    <text evidence="2">The sequence shown here is derived from an EMBL/GenBank/DDBJ whole genome shotgun (WGS) entry which is preliminary data.</text>
</comment>
<dbReference type="EMBL" id="JACMSC010000013">
    <property type="protein sequence ID" value="KAG6492435.1"/>
    <property type="molecule type" value="Genomic_DNA"/>
</dbReference>
<proteinExistence type="predicted"/>
<keyword evidence="3" id="KW-1185">Reference proteome</keyword>
<evidence type="ECO:0000313" key="2">
    <source>
        <dbReference type="EMBL" id="KAG6492435.1"/>
    </source>
</evidence>
<organism evidence="2 3">
    <name type="scientific">Zingiber officinale</name>
    <name type="common">Ginger</name>
    <name type="synonym">Amomum zingiber</name>
    <dbReference type="NCBI Taxonomy" id="94328"/>
    <lineage>
        <taxon>Eukaryota</taxon>
        <taxon>Viridiplantae</taxon>
        <taxon>Streptophyta</taxon>
        <taxon>Embryophyta</taxon>
        <taxon>Tracheophyta</taxon>
        <taxon>Spermatophyta</taxon>
        <taxon>Magnoliopsida</taxon>
        <taxon>Liliopsida</taxon>
        <taxon>Zingiberales</taxon>
        <taxon>Zingiberaceae</taxon>
        <taxon>Zingiber</taxon>
    </lineage>
</organism>
<feature type="compositionally biased region" description="Basic and acidic residues" evidence="1">
    <location>
        <begin position="22"/>
        <end position="43"/>
    </location>
</feature>
<accession>A0A8J5FT30</accession>
<dbReference type="AlphaFoldDB" id="A0A8J5FT30"/>